<organism evidence="8">
    <name type="scientific">Pelagomonas calceolata</name>
    <dbReference type="NCBI Taxonomy" id="35677"/>
    <lineage>
        <taxon>Eukaryota</taxon>
        <taxon>Sar</taxon>
        <taxon>Stramenopiles</taxon>
        <taxon>Ochrophyta</taxon>
        <taxon>Pelagophyceae</taxon>
        <taxon>Pelagomonadales</taxon>
        <taxon>Pelagomonadaceae</taxon>
        <taxon>Pelagomonas</taxon>
    </lineage>
</organism>
<sequence>MLDAARRLVEAVADAATTDTHNPTKELARKLGGGNLGDELRVLASNFLLYVTLVIACAGLQHYYFPDSIARAHVVPETETADDNDEEPLVDEQGAGPPSPLARRSSTEAIASLFDDTKFNQEHATKKEVLTRLGVCVAGLLISFLVWGVLQERMLTKPYDGDYFTSSYGLVFLNRLGGFLISGAMLYVFSPPGHNAIAYRFAFPSVSNMLSSWCQYEALKYVSFPTQMLFKCFKLFPIMAMGKLLGNKNYPSYDYGVAAAIGVGIAVFSVATEDLEIGQDAIGEIENVGGTVCGIVLLLFFLVFDSFTGQYQARLFNEHPDISPYHMMFMVNTFSMVFSLITLVHTHELESAVDFVVTHPAMHIHLVVFSLCSTVGQLFIFKTIKAFGPVVFAICMNTRIIASILLSAVVYSHDISITGFMGLVIVFGAIAYRIKRKMGNQALVTWAEPDDTKSMDVFHEWHEHCDM</sequence>
<evidence type="ECO:0000256" key="1">
    <source>
        <dbReference type="ARBA" id="ARBA00004141"/>
    </source>
</evidence>
<name>A0A7S3ZN87_9STRA</name>
<evidence type="ECO:0000256" key="4">
    <source>
        <dbReference type="ARBA" id="ARBA00022989"/>
    </source>
</evidence>
<feature type="transmembrane region" description="Helical" evidence="7">
    <location>
        <begin position="364"/>
        <end position="381"/>
    </location>
</feature>
<dbReference type="GO" id="GO:0005789">
    <property type="term" value="C:endoplasmic reticulum membrane"/>
    <property type="evidence" value="ECO:0007669"/>
    <property type="project" value="TreeGrafter"/>
</dbReference>
<feature type="transmembrane region" description="Helical" evidence="7">
    <location>
        <begin position="287"/>
        <end position="304"/>
    </location>
</feature>
<evidence type="ECO:0000256" key="5">
    <source>
        <dbReference type="ARBA" id="ARBA00023136"/>
    </source>
</evidence>
<evidence type="ECO:0000313" key="9">
    <source>
        <dbReference type="EMBL" id="CAH0371670.1"/>
    </source>
</evidence>
<dbReference type="PANTHER" id="PTHR10778:SF13">
    <property type="entry name" value="ADENOSINE 3'-PHOSPHO 5'-PHOSPHOSULFATE TRANSPORTER 1"/>
    <property type="match status" value="1"/>
</dbReference>
<proteinExistence type="predicted"/>
<dbReference type="AlphaFoldDB" id="A0A7S3ZN87"/>
<feature type="transmembrane region" description="Helical" evidence="7">
    <location>
        <begin position="170"/>
        <end position="190"/>
    </location>
</feature>
<gene>
    <name evidence="8" type="ORF">PCAL00307_LOCUS3715</name>
    <name evidence="9" type="ORF">PECAL_3P16220</name>
</gene>
<dbReference type="OrthoDB" id="10035043at2759"/>
<dbReference type="PANTHER" id="PTHR10778">
    <property type="entry name" value="SOLUTE CARRIER FAMILY 35 MEMBER B"/>
    <property type="match status" value="1"/>
</dbReference>
<feature type="transmembrane region" description="Helical" evidence="7">
    <location>
        <begin position="417"/>
        <end position="434"/>
    </location>
</feature>
<keyword evidence="3 7" id="KW-0812">Transmembrane</keyword>
<reference evidence="8" key="1">
    <citation type="submission" date="2021-01" db="EMBL/GenBank/DDBJ databases">
        <authorList>
            <person name="Corre E."/>
            <person name="Pelletier E."/>
            <person name="Niang G."/>
            <person name="Scheremetjew M."/>
            <person name="Finn R."/>
            <person name="Kale V."/>
            <person name="Holt S."/>
            <person name="Cochrane G."/>
            <person name="Meng A."/>
            <person name="Brown T."/>
            <person name="Cohen L."/>
        </authorList>
    </citation>
    <scope>NUCLEOTIDE SEQUENCE</scope>
    <source>
        <strain evidence="8">CCMP1756</strain>
    </source>
</reference>
<evidence type="ECO:0008006" key="11">
    <source>
        <dbReference type="Google" id="ProtNLM"/>
    </source>
</evidence>
<evidence type="ECO:0000256" key="7">
    <source>
        <dbReference type="SAM" id="Phobius"/>
    </source>
</evidence>
<feature type="region of interest" description="Disordered" evidence="6">
    <location>
        <begin position="78"/>
        <end position="103"/>
    </location>
</feature>
<evidence type="ECO:0000256" key="2">
    <source>
        <dbReference type="ARBA" id="ARBA00022448"/>
    </source>
</evidence>
<dbReference type="GO" id="GO:0000139">
    <property type="term" value="C:Golgi membrane"/>
    <property type="evidence" value="ECO:0007669"/>
    <property type="project" value="TreeGrafter"/>
</dbReference>
<reference evidence="9" key="2">
    <citation type="submission" date="2021-11" db="EMBL/GenBank/DDBJ databases">
        <authorList>
            <consortium name="Genoscope - CEA"/>
            <person name="William W."/>
        </authorList>
    </citation>
    <scope>NUCLEOTIDE SEQUENCE</scope>
</reference>
<protein>
    <recommendedName>
        <fullName evidence="11">Sugar phosphate transporter domain-containing protein</fullName>
    </recommendedName>
</protein>
<feature type="transmembrane region" description="Helical" evidence="7">
    <location>
        <begin position="390"/>
        <end position="411"/>
    </location>
</feature>
<dbReference type="EMBL" id="HBIW01004563">
    <property type="protein sequence ID" value="CAE0688281.1"/>
    <property type="molecule type" value="Transcribed_RNA"/>
</dbReference>
<keyword evidence="2" id="KW-0813">Transport</keyword>
<evidence type="ECO:0000256" key="6">
    <source>
        <dbReference type="SAM" id="MobiDB-lite"/>
    </source>
</evidence>
<keyword evidence="10" id="KW-1185">Reference proteome</keyword>
<comment type="subcellular location">
    <subcellularLocation>
        <location evidence="1">Membrane</location>
        <topology evidence="1">Multi-pass membrane protein</topology>
    </subcellularLocation>
</comment>
<feature type="transmembrane region" description="Helical" evidence="7">
    <location>
        <begin position="47"/>
        <end position="65"/>
    </location>
</feature>
<accession>A0A7S3ZN87</accession>
<dbReference type="Pfam" id="PF08449">
    <property type="entry name" value="UAA"/>
    <property type="match status" value="1"/>
</dbReference>
<keyword evidence="5 7" id="KW-0472">Membrane</keyword>
<evidence type="ECO:0000313" key="8">
    <source>
        <dbReference type="EMBL" id="CAE0688281.1"/>
    </source>
</evidence>
<feature type="transmembrane region" description="Helical" evidence="7">
    <location>
        <begin position="129"/>
        <end position="150"/>
    </location>
</feature>
<feature type="transmembrane region" description="Helical" evidence="7">
    <location>
        <begin position="253"/>
        <end position="272"/>
    </location>
</feature>
<evidence type="ECO:0000256" key="3">
    <source>
        <dbReference type="ARBA" id="ARBA00022692"/>
    </source>
</evidence>
<evidence type="ECO:0000313" key="10">
    <source>
        <dbReference type="Proteomes" id="UP000789595"/>
    </source>
</evidence>
<dbReference type="InterPro" id="IPR013657">
    <property type="entry name" value="SCL35B1-4/HUT1"/>
</dbReference>
<dbReference type="GO" id="GO:0046964">
    <property type="term" value="F:3'-phosphoadenosine 5'-phosphosulfate transmembrane transporter activity"/>
    <property type="evidence" value="ECO:0007669"/>
    <property type="project" value="TreeGrafter"/>
</dbReference>
<feature type="compositionally biased region" description="Acidic residues" evidence="6">
    <location>
        <begin position="79"/>
        <end position="90"/>
    </location>
</feature>
<dbReference type="Proteomes" id="UP000789595">
    <property type="component" value="Unassembled WGS sequence"/>
</dbReference>
<feature type="transmembrane region" description="Helical" evidence="7">
    <location>
        <begin position="325"/>
        <end position="344"/>
    </location>
</feature>
<keyword evidence="4 7" id="KW-1133">Transmembrane helix</keyword>
<dbReference type="EMBL" id="CAKKNE010000003">
    <property type="protein sequence ID" value="CAH0371670.1"/>
    <property type="molecule type" value="Genomic_DNA"/>
</dbReference>